<reference evidence="1" key="1">
    <citation type="journal article" date="2015" name="Nature">
        <title>Complex archaea that bridge the gap between prokaryotes and eukaryotes.</title>
        <authorList>
            <person name="Spang A."/>
            <person name="Saw J.H."/>
            <person name="Jorgensen S.L."/>
            <person name="Zaremba-Niedzwiedzka K."/>
            <person name="Martijn J."/>
            <person name="Lind A.E."/>
            <person name="van Eijk R."/>
            <person name="Schleper C."/>
            <person name="Guy L."/>
            <person name="Ettema T.J."/>
        </authorList>
    </citation>
    <scope>NUCLEOTIDE SEQUENCE</scope>
</reference>
<sequence length="105" mass="12003">METYPVSKDTDDYRGAGIAMVFIESEYDEDDNRIDGTVTEIEYIASERINDPHARETAKAKIQARVGDDDAIVTLGMLSTWEFCRPQTRREWKAMGLKRITVQAE</sequence>
<proteinExistence type="predicted"/>
<dbReference type="EMBL" id="LAZR01045578">
    <property type="protein sequence ID" value="KKK98532.1"/>
    <property type="molecule type" value="Genomic_DNA"/>
</dbReference>
<accession>A0A0F8ZX84</accession>
<dbReference type="AlphaFoldDB" id="A0A0F8ZX84"/>
<protein>
    <submittedName>
        <fullName evidence="1">Uncharacterized protein</fullName>
    </submittedName>
</protein>
<gene>
    <name evidence="1" type="ORF">LCGC14_2641820</name>
</gene>
<name>A0A0F8ZX84_9ZZZZ</name>
<organism evidence="1">
    <name type="scientific">marine sediment metagenome</name>
    <dbReference type="NCBI Taxonomy" id="412755"/>
    <lineage>
        <taxon>unclassified sequences</taxon>
        <taxon>metagenomes</taxon>
        <taxon>ecological metagenomes</taxon>
    </lineage>
</organism>
<comment type="caution">
    <text evidence="1">The sequence shown here is derived from an EMBL/GenBank/DDBJ whole genome shotgun (WGS) entry which is preliminary data.</text>
</comment>
<evidence type="ECO:0000313" key="1">
    <source>
        <dbReference type="EMBL" id="KKK98532.1"/>
    </source>
</evidence>